<comment type="function">
    <text evidence="3">Required for maturation of 30S ribosomal subunits.</text>
</comment>
<keyword evidence="1 3" id="KW-0963">Cytoplasm</keyword>
<dbReference type="AlphaFoldDB" id="A0A7C2V9T3"/>
<organism evidence="6">
    <name type="scientific">Hydrogenobacter sp</name>
    <dbReference type="NCBI Taxonomy" id="2152829"/>
    <lineage>
        <taxon>Bacteria</taxon>
        <taxon>Pseudomonadati</taxon>
        <taxon>Aquificota</taxon>
        <taxon>Aquificia</taxon>
        <taxon>Aquificales</taxon>
        <taxon>Aquificaceae</taxon>
        <taxon>Hydrogenobacter</taxon>
    </lineage>
</organism>
<protein>
    <recommendedName>
        <fullName evidence="3">Ribosome maturation factor RimP</fullName>
    </recommendedName>
</protein>
<reference evidence="6" key="1">
    <citation type="journal article" date="2020" name="mSystems">
        <title>Genome- and Community-Level Interaction Insights into Carbon Utilization and Element Cycling Functions of Hydrothermarchaeota in Hydrothermal Sediment.</title>
        <authorList>
            <person name="Zhou Z."/>
            <person name="Liu Y."/>
            <person name="Xu W."/>
            <person name="Pan J."/>
            <person name="Luo Z.H."/>
            <person name="Li M."/>
        </authorList>
    </citation>
    <scope>NUCLEOTIDE SEQUENCE [LARGE SCALE GENOMIC DNA]</scope>
    <source>
        <strain evidence="6">SpSt-132</strain>
    </source>
</reference>
<dbReference type="Gene3D" id="3.30.300.70">
    <property type="entry name" value="RimP-like superfamily, N-terminal"/>
    <property type="match status" value="1"/>
</dbReference>
<comment type="similarity">
    <text evidence="3">Belongs to the RimP family.</text>
</comment>
<proteinExistence type="inferred from homology"/>
<feature type="domain" description="Ribosome maturation factor RimP C-terminal" evidence="5">
    <location>
        <begin position="89"/>
        <end position="155"/>
    </location>
</feature>
<evidence type="ECO:0000256" key="3">
    <source>
        <dbReference type="HAMAP-Rule" id="MF_01077"/>
    </source>
</evidence>
<dbReference type="EMBL" id="DSFP01000013">
    <property type="protein sequence ID" value="HEW45177.1"/>
    <property type="molecule type" value="Genomic_DNA"/>
</dbReference>
<accession>A0A7C2V9T3</accession>
<evidence type="ECO:0000259" key="4">
    <source>
        <dbReference type="Pfam" id="PF02576"/>
    </source>
</evidence>
<dbReference type="InterPro" id="IPR003728">
    <property type="entry name" value="Ribosome_maturation_RimP"/>
</dbReference>
<dbReference type="HAMAP" id="MF_01077">
    <property type="entry name" value="RimP"/>
    <property type="match status" value="1"/>
</dbReference>
<dbReference type="GO" id="GO:0006412">
    <property type="term" value="P:translation"/>
    <property type="evidence" value="ECO:0007669"/>
    <property type="project" value="TreeGrafter"/>
</dbReference>
<sequence length="157" mass="18054">MHLQEKLIAEKVKELVEPLIKSMGYRLFDVEFKPEKGWVLRIILDKEGGITIGDCEEVSKRVSALLDVEDIIPVSYLLEVSSPGLTRELTKPSHFEFFQGRLVRLVLRDAIEGKRELKGYIEGIKESILHVREKGTDKEYHIPLSLIAKANLELEKW</sequence>
<evidence type="ECO:0000256" key="1">
    <source>
        <dbReference type="ARBA" id="ARBA00022490"/>
    </source>
</evidence>
<evidence type="ECO:0000259" key="5">
    <source>
        <dbReference type="Pfam" id="PF17384"/>
    </source>
</evidence>
<dbReference type="SUPFAM" id="SSF75420">
    <property type="entry name" value="YhbC-like, N-terminal domain"/>
    <property type="match status" value="1"/>
</dbReference>
<dbReference type="InterPro" id="IPR035956">
    <property type="entry name" value="RimP_N_sf"/>
</dbReference>
<dbReference type="Gene3D" id="2.30.30.180">
    <property type="entry name" value="Ribosome maturation factor RimP, C-terminal domain"/>
    <property type="match status" value="1"/>
</dbReference>
<dbReference type="PANTHER" id="PTHR33867">
    <property type="entry name" value="RIBOSOME MATURATION FACTOR RIMP"/>
    <property type="match status" value="1"/>
</dbReference>
<name>A0A7C2V9T3_9AQUI</name>
<comment type="subcellular location">
    <subcellularLocation>
        <location evidence="3">Cytoplasm</location>
    </subcellularLocation>
</comment>
<dbReference type="InterPro" id="IPR028989">
    <property type="entry name" value="RimP_N"/>
</dbReference>
<dbReference type="GO" id="GO:0000028">
    <property type="term" value="P:ribosomal small subunit assembly"/>
    <property type="evidence" value="ECO:0007669"/>
    <property type="project" value="TreeGrafter"/>
</dbReference>
<dbReference type="SUPFAM" id="SSF74942">
    <property type="entry name" value="YhbC-like, C-terminal domain"/>
    <property type="match status" value="1"/>
</dbReference>
<dbReference type="InterPro" id="IPR028998">
    <property type="entry name" value="RimP_C"/>
</dbReference>
<dbReference type="PANTHER" id="PTHR33867:SF1">
    <property type="entry name" value="RIBOSOME MATURATION FACTOR RIMP"/>
    <property type="match status" value="1"/>
</dbReference>
<keyword evidence="2 3" id="KW-0690">Ribosome biogenesis</keyword>
<dbReference type="FunFam" id="3.30.300.70:FF:000001">
    <property type="entry name" value="Ribosome maturation factor RimP"/>
    <property type="match status" value="1"/>
</dbReference>
<dbReference type="CDD" id="cd01734">
    <property type="entry name" value="YlxS_C"/>
    <property type="match status" value="1"/>
</dbReference>
<evidence type="ECO:0000313" key="6">
    <source>
        <dbReference type="EMBL" id="HEW45177.1"/>
    </source>
</evidence>
<dbReference type="Pfam" id="PF02576">
    <property type="entry name" value="RimP_N"/>
    <property type="match status" value="1"/>
</dbReference>
<gene>
    <name evidence="3" type="primary">rimP</name>
    <name evidence="6" type="ORF">ENO47_00650</name>
</gene>
<comment type="caution">
    <text evidence="6">The sequence shown here is derived from an EMBL/GenBank/DDBJ whole genome shotgun (WGS) entry which is preliminary data.</text>
</comment>
<dbReference type="GO" id="GO:0005829">
    <property type="term" value="C:cytosol"/>
    <property type="evidence" value="ECO:0007669"/>
    <property type="project" value="TreeGrafter"/>
</dbReference>
<feature type="domain" description="Ribosome maturation factor RimP N-terminal" evidence="4">
    <location>
        <begin position="15"/>
        <end position="85"/>
    </location>
</feature>
<evidence type="ECO:0000256" key="2">
    <source>
        <dbReference type="ARBA" id="ARBA00022517"/>
    </source>
</evidence>
<dbReference type="Pfam" id="PF17384">
    <property type="entry name" value="DUF150_C"/>
    <property type="match status" value="1"/>
</dbReference>
<dbReference type="InterPro" id="IPR036847">
    <property type="entry name" value="RimP_C_sf"/>
</dbReference>